<dbReference type="EMBL" id="AAQR03061140">
    <property type="status" value="NOT_ANNOTATED_CDS"/>
    <property type="molecule type" value="Genomic_DNA"/>
</dbReference>
<dbReference type="InParanoid" id="H0X7H2"/>
<proteinExistence type="predicted"/>
<keyword evidence="8" id="KW-1015">Disulfide bond</keyword>
<feature type="region of interest" description="Disordered" evidence="14">
    <location>
        <begin position="111"/>
        <end position="138"/>
    </location>
</feature>
<dbReference type="GO" id="GO:0046632">
    <property type="term" value="P:alpha-beta T cell differentiation"/>
    <property type="evidence" value="ECO:0007669"/>
    <property type="project" value="Ensembl"/>
</dbReference>
<protein>
    <recommendedName>
        <fullName evidence="12">Pre T-cell antigen receptor alpha</fullName>
    </recommendedName>
    <alternativeName>
        <fullName evidence="13">pT-alpha-TCR</fullName>
    </alternativeName>
</protein>
<comment type="subcellular location">
    <subcellularLocation>
        <location evidence="1">Cell membrane</location>
    </subcellularLocation>
    <subcellularLocation>
        <location evidence="2">Membrane</location>
        <topology evidence="2">Single-pass type I membrane protein</topology>
    </subcellularLocation>
</comment>
<evidence type="ECO:0000256" key="9">
    <source>
        <dbReference type="ARBA" id="ARBA00023170"/>
    </source>
</evidence>
<evidence type="ECO:0000256" key="2">
    <source>
        <dbReference type="ARBA" id="ARBA00004479"/>
    </source>
</evidence>
<dbReference type="GO" id="GO:0070244">
    <property type="term" value="P:negative regulation of thymocyte apoptotic process"/>
    <property type="evidence" value="ECO:0007669"/>
    <property type="project" value="TreeGrafter"/>
</dbReference>
<dbReference type="PANTHER" id="PTHR37866:SF1">
    <property type="entry name" value="PRE T-CELL ANTIGEN RECEPTOR ALPHA"/>
    <property type="match status" value="1"/>
</dbReference>
<keyword evidence="5 15" id="KW-0732">Signal</keyword>
<dbReference type="InterPro" id="IPR027834">
    <property type="entry name" value="PTCRA"/>
</dbReference>
<evidence type="ECO:0000256" key="14">
    <source>
        <dbReference type="SAM" id="MobiDB-lite"/>
    </source>
</evidence>
<keyword evidence="10" id="KW-0325">Glycoprotein</keyword>
<keyword evidence="9" id="KW-0675">Receptor</keyword>
<dbReference type="FunFam" id="2.60.40.10:FF:001091">
    <property type="entry name" value="Pre T-cell antigen receptor alpha"/>
    <property type="match status" value="1"/>
</dbReference>
<keyword evidence="17" id="KW-1185">Reference proteome</keyword>
<dbReference type="AlphaFoldDB" id="H0X7H2"/>
<evidence type="ECO:0000256" key="10">
    <source>
        <dbReference type="ARBA" id="ARBA00023180"/>
    </source>
</evidence>
<evidence type="ECO:0000256" key="1">
    <source>
        <dbReference type="ARBA" id="ARBA00004236"/>
    </source>
</evidence>
<evidence type="ECO:0000313" key="16">
    <source>
        <dbReference type="Ensembl" id="ENSOGAP00000011359.2"/>
    </source>
</evidence>
<sequence>MARTWLLLLLALGCPALPRGVGSTPFPSLAPPITLLVDGKQQMLVVCLVLDVAPTGLDSPIWFSAGNGSALDAFTYGPSPAMDGTWTRLAQLSLPSEELTAWEPLVCHTGPGRHSRSTQPLQLSGEASTARTCPQESLSGMPGQALRLGALRLLLFKLLLFDVLLTCSRLCAHPPPSPPAPIARQPARSSHRLLSDAVTEQQGAAHSPGWPRPPLHPRDSCCNHTRTGRQPGSPVWEERTFPTRRSWGWCSRSISRSSTEPLGAVFAFDLPPPAGQS</sequence>
<dbReference type="Gene3D" id="2.60.40.10">
    <property type="entry name" value="Immunoglobulins"/>
    <property type="match status" value="1"/>
</dbReference>
<reference evidence="16" key="3">
    <citation type="submission" date="2025-09" db="UniProtKB">
        <authorList>
            <consortium name="Ensembl"/>
        </authorList>
    </citation>
    <scope>IDENTIFICATION</scope>
</reference>
<keyword evidence="4" id="KW-0812">Transmembrane</keyword>
<keyword evidence="6" id="KW-1133">Transmembrane helix</keyword>
<dbReference type="EMBL" id="AAQR03061139">
    <property type="status" value="NOT_ANNOTATED_CDS"/>
    <property type="molecule type" value="Genomic_DNA"/>
</dbReference>
<dbReference type="OMA" id="WEEGSYP"/>
<evidence type="ECO:0000256" key="3">
    <source>
        <dbReference type="ARBA" id="ARBA00022475"/>
    </source>
</evidence>
<dbReference type="HOGENOM" id="CLU_082600_0_0_1"/>
<dbReference type="eggNOG" id="ENOG502SAGI">
    <property type="taxonomic scope" value="Eukaryota"/>
</dbReference>
<evidence type="ECO:0000256" key="4">
    <source>
        <dbReference type="ARBA" id="ARBA00022692"/>
    </source>
</evidence>
<dbReference type="SUPFAM" id="SSF48726">
    <property type="entry name" value="Immunoglobulin"/>
    <property type="match status" value="1"/>
</dbReference>
<dbReference type="STRING" id="30611.ENSOGAP00000011359"/>
<dbReference type="PANTHER" id="PTHR37866">
    <property type="entry name" value="PRE T-CELL ANTIGEN RECEPTOR ALPHA"/>
    <property type="match status" value="1"/>
</dbReference>
<evidence type="ECO:0000256" key="8">
    <source>
        <dbReference type="ARBA" id="ARBA00023157"/>
    </source>
</evidence>
<feature type="compositionally biased region" description="Polar residues" evidence="14">
    <location>
        <begin position="117"/>
        <end position="138"/>
    </location>
</feature>
<evidence type="ECO:0000313" key="17">
    <source>
        <dbReference type="Proteomes" id="UP000005225"/>
    </source>
</evidence>
<evidence type="ECO:0000256" key="5">
    <source>
        <dbReference type="ARBA" id="ARBA00022729"/>
    </source>
</evidence>
<evidence type="ECO:0000256" key="11">
    <source>
        <dbReference type="ARBA" id="ARBA00064863"/>
    </source>
</evidence>
<dbReference type="InterPro" id="IPR013783">
    <property type="entry name" value="Ig-like_fold"/>
</dbReference>
<feature type="region of interest" description="Disordered" evidence="14">
    <location>
        <begin position="175"/>
        <end position="216"/>
    </location>
</feature>
<evidence type="ECO:0000256" key="12">
    <source>
        <dbReference type="ARBA" id="ARBA00069493"/>
    </source>
</evidence>
<evidence type="ECO:0000256" key="6">
    <source>
        <dbReference type="ARBA" id="ARBA00022989"/>
    </source>
</evidence>
<dbReference type="InterPro" id="IPR036179">
    <property type="entry name" value="Ig-like_dom_sf"/>
</dbReference>
<dbReference type="GeneTree" id="ENSGT00390000007712"/>
<evidence type="ECO:0000256" key="7">
    <source>
        <dbReference type="ARBA" id="ARBA00023136"/>
    </source>
</evidence>
<dbReference type="GO" id="GO:0005886">
    <property type="term" value="C:plasma membrane"/>
    <property type="evidence" value="ECO:0007669"/>
    <property type="project" value="UniProtKB-SubCell"/>
</dbReference>
<reference evidence="17" key="1">
    <citation type="submission" date="2011-03" db="EMBL/GenBank/DDBJ databases">
        <title>Version 3 of the genome sequence of Otolemur garnettii (Bushbaby).</title>
        <authorList>
            <consortium name="The Broad Institute Genome Sequencing Platform"/>
            <person name="Di Palma F."/>
            <person name="Johnson J."/>
            <person name="Lander E.S."/>
            <person name="Lindblad-Toh K."/>
            <person name="Jaffe D.B."/>
            <person name="Gnerre S."/>
            <person name="MacCallum I."/>
            <person name="Przybylski D."/>
            <person name="Ribeiro F.J."/>
            <person name="Burton J.N."/>
            <person name="Walker B.J."/>
            <person name="Sharpe T."/>
            <person name="Hall G."/>
        </authorList>
    </citation>
    <scope>NUCLEOTIDE SEQUENCE [LARGE SCALE GENOMIC DNA]</scope>
</reference>
<evidence type="ECO:0000256" key="15">
    <source>
        <dbReference type="SAM" id="SignalP"/>
    </source>
</evidence>
<keyword evidence="3" id="KW-1003">Cell membrane</keyword>
<dbReference type="Pfam" id="PF15028">
    <property type="entry name" value="PTCRA"/>
    <property type="match status" value="1"/>
</dbReference>
<comment type="subunit">
    <text evidence="11">Heterodimer with TCRB; disulfide linked. This heterodimer assembles with CD3 proteins into a signaling-competent pre-T-cell receptor complex. Interacts with RHBDD1.</text>
</comment>
<feature type="signal peptide" evidence="15">
    <location>
        <begin position="1"/>
        <end position="23"/>
    </location>
</feature>
<name>H0X7H2_OTOGA</name>
<keyword evidence="7" id="KW-0472">Membrane</keyword>
<feature type="chain" id="PRO_5003545583" description="Pre T-cell antigen receptor alpha" evidence="15">
    <location>
        <begin position="24"/>
        <end position="277"/>
    </location>
</feature>
<reference evidence="16" key="2">
    <citation type="submission" date="2025-08" db="UniProtKB">
        <authorList>
            <consortium name="Ensembl"/>
        </authorList>
    </citation>
    <scope>IDENTIFICATION</scope>
</reference>
<dbReference type="Proteomes" id="UP000005225">
    <property type="component" value="Unassembled WGS sequence"/>
</dbReference>
<dbReference type="Ensembl" id="ENSOGAT00000012679.2">
    <property type="protein sequence ID" value="ENSOGAP00000011359.2"/>
    <property type="gene ID" value="ENSOGAG00000012675.2"/>
</dbReference>
<organism evidence="16 17">
    <name type="scientific">Otolemur garnettii</name>
    <name type="common">Small-eared galago</name>
    <name type="synonym">Garnett's greater bushbaby</name>
    <dbReference type="NCBI Taxonomy" id="30611"/>
    <lineage>
        <taxon>Eukaryota</taxon>
        <taxon>Metazoa</taxon>
        <taxon>Chordata</taxon>
        <taxon>Craniata</taxon>
        <taxon>Vertebrata</taxon>
        <taxon>Euteleostomi</taxon>
        <taxon>Mammalia</taxon>
        <taxon>Eutheria</taxon>
        <taxon>Euarchontoglires</taxon>
        <taxon>Primates</taxon>
        <taxon>Strepsirrhini</taxon>
        <taxon>Lorisiformes</taxon>
        <taxon>Galagidae</taxon>
        <taxon>Otolemur</taxon>
    </lineage>
</organism>
<accession>H0X7H2</accession>
<dbReference type="FunCoup" id="H0X7H2">
    <property type="interactions" value="57"/>
</dbReference>
<evidence type="ECO:0000256" key="13">
    <source>
        <dbReference type="ARBA" id="ARBA00083662"/>
    </source>
</evidence>
<dbReference type="EMBL" id="AAQR03061138">
    <property type="status" value="NOT_ANNOTATED_CDS"/>
    <property type="molecule type" value="Genomic_DNA"/>
</dbReference>